<proteinExistence type="inferred from homology"/>
<accession>A0A9W5RYH8</accession>
<evidence type="ECO:0000313" key="4">
    <source>
        <dbReference type="EMBL" id="EXX84687.1"/>
    </source>
</evidence>
<name>A0A9W5RYH8_9BACL</name>
<keyword evidence="5" id="KW-1185">Reference proteome</keyword>
<evidence type="ECO:0000313" key="5">
    <source>
        <dbReference type="Proteomes" id="UP000053750"/>
    </source>
</evidence>
<dbReference type="RefSeq" id="WP_144340842.1">
    <property type="nucleotide sequence ID" value="NZ_KK082220.1"/>
</dbReference>
<dbReference type="OrthoDB" id="2374504at2"/>
<dbReference type="InterPro" id="IPR012851">
    <property type="entry name" value="Spore_coat_CotF-like"/>
</dbReference>
<comment type="similarity">
    <text evidence="3">Belongs to the CotF family.</text>
</comment>
<evidence type="ECO:0000256" key="2">
    <source>
        <dbReference type="ARBA" id="ARBA00024325"/>
    </source>
</evidence>
<gene>
    <name evidence="4" type="ORF">BG53_10725</name>
</gene>
<dbReference type="Pfam" id="PF07875">
    <property type="entry name" value="Coat_F"/>
    <property type="match status" value="1"/>
</dbReference>
<protein>
    <submittedName>
        <fullName evidence="4">Coat protein F</fullName>
    </submittedName>
</protein>
<comment type="caution">
    <text evidence="4">The sequence shown here is derived from an EMBL/GenBank/DDBJ whole genome shotgun (WGS) entry which is preliminary data.</text>
</comment>
<evidence type="ECO:0000256" key="3">
    <source>
        <dbReference type="ARBA" id="ARBA00024344"/>
    </source>
</evidence>
<dbReference type="AlphaFoldDB" id="A0A9W5RYH8"/>
<reference evidence="4 5" key="1">
    <citation type="submission" date="2014-02" db="EMBL/GenBank/DDBJ databases">
        <title>Genome sequence of Paenibacillus darwinianus reveals adaptive mechanisms for survival in Antarctic soils.</title>
        <authorList>
            <person name="Dsouza M."/>
            <person name="Taylor M.W."/>
            <person name="Turner S.J."/>
            <person name="Aislabie J."/>
        </authorList>
    </citation>
    <scope>NUCLEOTIDE SEQUENCE [LARGE SCALE GENOMIC DNA]</scope>
    <source>
        <strain evidence="4 5">CE1</strain>
    </source>
</reference>
<keyword evidence="1" id="KW-0749">Sporulation</keyword>
<dbReference type="GO" id="GO:0030435">
    <property type="term" value="P:sporulation resulting in formation of a cellular spore"/>
    <property type="evidence" value="ECO:0007669"/>
    <property type="project" value="UniProtKB-KW"/>
</dbReference>
<keyword evidence="4" id="KW-0946">Virion</keyword>
<dbReference type="Gene3D" id="1.20.1260.10">
    <property type="match status" value="1"/>
</dbReference>
<dbReference type="InterPro" id="IPR012347">
    <property type="entry name" value="Ferritin-like"/>
</dbReference>
<feature type="non-terminal residue" evidence="4">
    <location>
        <position position="248"/>
    </location>
</feature>
<comment type="subcellular location">
    <subcellularLocation>
        <location evidence="2">Spore coat</location>
    </subcellularLocation>
</comment>
<dbReference type="PANTHER" id="PTHR39183">
    <property type="entry name" value="SPORE COAT PROTEIN F-LIKE PROTEIN YHCQ"/>
    <property type="match status" value="1"/>
</dbReference>
<sequence>MPFGAHESMETHEILMEKISCITHFNLYAQEVKNPQLMDMIVRHQQEEIRSYNEIVNYTHDYSGFAPIPPNTNIQGVSPQQIRYGLNNPPQFAPQADARFYDGEIATAMLLWHKNGARNCSWAALECADPNLRSMMLNSAATCMDQAYEVFLFMNEQGLYQVPTLKDHTAKTLLHRYQPAGQALQAQYGMQEMGSGVSGDGAQAYGNGTYGAAGGPGFYSPSVQGGHSMYGGGAAGQGQAQGQGAATI</sequence>
<dbReference type="EMBL" id="JFHU01000270">
    <property type="protein sequence ID" value="EXX84687.1"/>
    <property type="molecule type" value="Genomic_DNA"/>
</dbReference>
<dbReference type="PANTHER" id="PTHR39183:SF1">
    <property type="entry name" value="SPORE COAT PROTEIN F-LIKE PROTEIN YHCQ"/>
    <property type="match status" value="1"/>
</dbReference>
<organism evidence="4 5">
    <name type="scientific">Paenibacillus darwinianus</name>
    <dbReference type="NCBI Taxonomy" id="1380763"/>
    <lineage>
        <taxon>Bacteria</taxon>
        <taxon>Bacillati</taxon>
        <taxon>Bacillota</taxon>
        <taxon>Bacilli</taxon>
        <taxon>Bacillales</taxon>
        <taxon>Paenibacillaceae</taxon>
        <taxon>Paenibacillus</taxon>
    </lineage>
</organism>
<keyword evidence="4" id="KW-0167">Capsid protein</keyword>
<dbReference type="Proteomes" id="UP000053750">
    <property type="component" value="Unassembled WGS sequence"/>
</dbReference>
<evidence type="ECO:0000256" key="1">
    <source>
        <dbReference type="ARBA" id="ARBA00022969"/>
    </source>
</evidence>